<reference evidence="7" key="1">
    <citation type="submission" date="2022-10" db="EMBL/GenBank/DDBJ databases">
        <title>The WGS of Solirubrobacter ginsenosidimutans DSM 21036.</title>
        <authorList>
            <person name="Jiang Z."/>
        </authorList>
    </citation>
    <scope>NUCLEOTIDE SEQUENCE</scope>
    <source>
        <strain evidence="7">DSM 21036</strain>
    </source>
</reference>
<proteinExistence type="predicted"/>
<dbReference type="InterPro" id="IPR038770">
    <property type="entry name" value="Na+/solute_symporter_sf"/>
</dbReference>
<dbReference type="InterPro" id="IPR006153">
    <property type="entry name" value="Cation/H_exchanger_TM"/>
</dbReference>
<dbReference type="AlphaFoldDB" id="A0A9X3N1E1"/>
<evidence type="ECO:0000256" key="4">
    <source>
        <dbReference type="ARBA" id="ARBA00023136"/>
    </source>
</evidence>
<keyword evidence="3 5" id="KW-1133">Transmembrane helix</keyword>
<comment type="caution">
    <text evidence="7">The sequence shown here is derived from an EMBL/GenBank/DDBJ whole genome shotgun (WGS) entry which is preliminary data.</text>
</comment>
<dbReference type="Gene3D" id="1.20.1530.20">
    <property type="match status" value="1"/>
</dbReference>
<dbReference type="Proteomes" id="UP001149140">
    <property type="component" value="Unassembled WGS sequence"/>
</dbReference>
<dbReference type="Pfam" id="PF00999">
    <property type="entry name" value="Na_H_Exchanger"/>
    <property type="match status" value="1"/>
</dbReference>
<keyword evidence="8" id="KW-1185">Reference proteome</keyword>
<accession>A0A9X3N1E1</accession>
<evidence type="ECO:0000256" key="1">
    <source>
        <dbReference type="ARBA" id="ARBA00004141"/>
    </source>
</evidence>
<evidence type="ECO:0000256" key="5">
    <source>
        <dbReference type="SAM" id="Phobius"/>
    </source>
</evidence>
<evidence type="ECO:0000256" key="2">
    <source>
        <dbReference type="ARBA" id="ARBA00022692"/>
    </source>
</evidence>
<dbReference type="EMBL" id="JAPDOD010000040">
    <property type="protein sequence ID" value="MDA0164962.1"/>
    <property type="molecule type" value="Genomic_DNA"/>
</dbReference>
<feature type="domain" description="Cation/H+ exchanger transmembrane" evidence="6">
    <location>
        <begin position="16"/>
        <end position="96"/>
    </location>
</feature>
<feature type="transmembrane region" description="Helical" evidence="5">
    <location>
        <begin position="55"/>
        <end position="76"/>
    </location>
</feature>
<dbReference type="GO" id="GO:1902600">
    <property type="term" value="P:proton transmembrane transport"/>
    <property type="evidence" value="ECO:0007669"/>
    <property type="project" value="InterPro"/>
</dbReference>
<gene>
    <name evidence="7" type="ORF">OM076_32125</name>
</gene>
<dbReference type="GO" id="GO:0015297">
    <property type="term" value="F:antiporter activity"/>
    <property type="evidence" value="ECO:0007669"/>
    <property type="project" value="InterPro"/>
</dbReference>
<dbReference type="RefSeq" id="WP_270044217.1">
    <property type="nucleotide sequence ID" value="NZ_JAPDOD010000040.1"/>
</dbReference>
<evidence type="ECO:0000313" key="7">
    <source>
        <dbReference type="EMBL" id="MDA0164962.1"/>
    </source>
</evidence>
<keyword evidence="4 5" id="KW-0472">Membrane</keyword>
<dbReference type="GO" id="GO:0016020">
    <property type="term" value="C:membrane"/>
    <property type="evidence" value="ECO:0007669"/>
    <property type="project" value="UniProtKB-SubCell"/>
</dbReference>
<organism evidence="7 8">
    <name type="scientific">Solirubrobacter ginsenosidimutans</name>
    <dbReference type="NCBI Taxonomy" id="490573"/>
    <lineage>
        <taxon>Bacteria</taxon>
        <taxon>Bacillati</taxon>
        <taxon>Actinomycetota</taxon>
        <taxon>Thermoleophilia</taxon>
        <taxon>Solirubrobacterales</taxon>
        <taxon>Solirubrobacteraceae</taxon>
        <taxon>Solirubrobacter</taxon>
    </lineage>
</organism>
<protein>
    <submittedName>
        <fullName evidence="7">Cation:proton antiporter</fullName>
    </submittedName>
</protein>
<evidence type="ECO:0000259" key="6">
    <source>
        <dbReference type="Pfam" id="PF00999"/>
    </source>
</evidence>
<evidence type="ECO:0000313" key="8">
    <source>
        <dbReference type="Proteomes" id="UP001149140"/>
    </source>
</evidence>
<comment type="subcellular location">
    <subcellularLocation>
        <location evidence="1">Membrane</location>
        <topology evidence="1">Multi-pass membrane protein</topology>
    </subcellularLocation>
</comment>
<feature type="transmembrane region" description="Helical" evidence="5">
    <location>
        <begin position="124"/>
        <end position="145"/>
    </location>
</feature>
<keyword evidence="2 5" id="KW-0812">Transmembrane</keyword>
<evidence type="ECO:0000256" key="3">
    <source>
        <dbReference type="ARBA" id="ARBA00022989"/>
    </source>
</evidence>
<name>A0A9X3N1E1_9ACTN</name>
<sequence length="168" mass="16950">MSLGDLALIVAAGLAGPLLAAGRRGFVPVVAGEILAGVILGRSGFDVIHADDATVSFLAEAGFAMLMLTVGMHIPLRDRRLRRALGRRALAAGVAAIAASFGELSDRDGVPAAVVQIGLQEHVITPALGAALTLAALTTLGFCALGTDLLRRRATPSASVPPTPLGVG</sequence>
<feature type="transmembrane region" description="Helical" evidence="5">
    <location>
        <begin position="88"/>
        <end position="104"/>
    </location>
</feature>